<proteinExistence type="predicted"/>
<comment type="caution">
    <text evidence="2">The sequence shown here is derived from an EMBL/GenBank/DDBJ whole genome shotgun (WGS) entry which is preliminary data.</text>
</comment>
<dbReference type="InterPro" id="IPR003593">
    <property type="entry name" value="AAA+_ATPase"/>
</dbReference>
<dbReference type="InterPro" id="IPR027417">
    <property type="entry name" value="P-loop_NTPase"/>
</dbReference>
<reference evidence="2 3" key="1">
    <citation type="submission" date="2023-11" db="EMBL/GenBank/DDBJ databases">
        <title>30 novel species of actinomycetes from the DSMZ collection.</title>
        <authorList>
            <person name="Nouioui I."/>
        </authorList>
    </citation>
    <scope>NUCLEOTIDE SEQUENCE [LARGE SCALE GENOMIC DNA]</scope>
    <source>
        <strain evidence="2 3">DSM 41524</strain>
    </source>
</reference>
<dbReference type="InterPro" id="IPR052026">
    <property type="entry name" value="ExeA_AAA_ATPase_DNA-bind"/>
</dbReference>
<dbReference type="Gene3D" id="3.40.50.300">
    <property type="entry name" value="P-loop containing nucleotide triphosphate hydrolases"/>
    <property type="match status" value="1"/>
</dbReference>
<accession>A0ABU7Q333</accession>
<dbReference type="CDD" id="cd00009">
    <property type="entry name" value="AAA"/>
    <property type="match status" value="1"/>
</dbReference>
<protein>
    <submittedName>
        <fullName evidence="2">AAA family ATPase</fullName>
    </submittedName>
</protein>
<feature type="domain" description="AAA+ ATPase" evidence="1">
    <location>
        <begin position="46"/>
        <end position="192"/>
    </location>
</feature>
<dbReference type="InterPro" id="IPR049945">
    <property type="entry name" value="AAA_22"/>
</dbReference>
<gene>
    <name evidence="2" type="ORF">V2J94_28420</name>
</gene>
<dbReference type="SUPFAM" id="SSF52540">
    <property type="entry name" value="P-loop containing nucleoside triphosphate hydrolases"/>
    <property type="match status" value="1"/>
</dbReference>
<dbReference type="SMART" id="SM00382">
    <property type="entry name" value="AAA"/>
    <property type="match status" value="1"/>
</dbReference>
<dbReference type="Pfam" id="PF13401">
    <property type="entry name" value="AAA_22"/>
    <property type="match status" value="1"/>
</dbReference>
<evidence type="ECO:0000259" key="1">
    <source>
        <dbReference type="SMART" id="SM00382"/>
    </source>
</evidence>
<dbReference type="EMBL" id="JAZBJO010000020">
    <property type="protein sequence ID" value="MEE4595769.1"/>
    <property type="molecule type" value="Genomic_DNA"/>
</dbReference>
<evidence type="ECO:0000313" key="3">
    <source>
        <dbReference type="Proteomes" id="UP001354709"/>
    </source>
</evidence>
<organism evidence="2 3">
    <name type="scientific">Streptomyces asiaticus subsp. ignotus</name>
    <dbReference type="NCBI Taxonomy" id="3098222"/>
    <lineage>
        <taxon>Bacteria</taxon>
        <taxon>Bacillati</taxon>
        <taxon>Actinomycetota</taxon>
        <taxon>Actinomycetes</taxon>
        <taxon>Kitasatosporales</taxon>
        <taxon>Streptomycetaceae</taxon>
        <taxon>Streptomyces</taxon>
        <taxon>Streptomyces violaceusniger group</taxon>
    </lineage>
</organism>
<dbReference type="Proteomes" id="UP001354709">
    <property type="component" value="Unassembled WGS sequence"/>
</dbReference>
<sequence>MDIQAIVKHFGFSEHPFITTPDPRFLYFSSQVREALAKCEFMARDRIGPIYMYGPIGSGKTSLVRRLHEKLSQDDRYNVKLLILPNAKSSNALLRLILESFDVKTERSYTASLANFEAFLVEQYKGGKIPVLLVDEAQYMTREHLKLVHYLLNFETNTTKLLQIVLVGQEELGTKIIGYRELASRMFPIAMNAMSLEDLRDMVQFRLTVAGRRDPLFESGNAEEAYRILYTYTKGLPRDAIKVCFELLIELASQGQQYATGRQVEEIAKAQNLRI</sequence>
<name>A0ABU7Q333_9ACTN</name>
<dbReference type="PANTHER" id="PTHR35894:SF1">
    <property type="entry name" value="PHOSPHORIBULOKINASE _ URIDINE KINASE FAMILY"/>
    <property type="match status" value="1"/>
</dbReference>
<dbReference type="RefSeq" id="WP_330812019.1">
    <property type="nucleotide sequence ID" value="NZ_JAZBJO010000020.1"/>
</dbReference>
<keyword evidence="3" id="KW-1185">Reference proteome</keyword>
<evidence type="ECO:0000313" key="2">
    <source>
        <dbReference type="EMBL" id="MEE4595769.1"/>
    </source>
</evidence>
<dbReference type="PANTHER" id="PTHR35894">
    <property type="entry name" value="GENERAL SECRETION PATHWAY PROTEIN A-RELATED"/>
    <property type="match status" value="1"/>
</dbReference>